<dbReference type="Proteomes" id="UP000095463">
    <property type="component" value="Unassembled WGS sequence"/>
</dbReference>
<proteinExistence type="inferred from homology"/>
<organism evidence="8 9">
    <name type="scientific">Devosia insulae DS-56</name>
    <dbReference type="NCBI Taxonomy" id="1116389"/>
    <lineage>
        <taxon>Bacteria</taxon>
        <taxon>Pseudomonadati</taxon>
        <taxon>Pseudomonadota</taxon>
        <taxon>Alphaproteobacteria</taxon>
        <taxon>Hyphomicrobiales</taxon>
        <taxon>Devosiaceae</taxon>
        <taxon>Devosia</taxon>
    </lineage>
</organism>
<gene>
    <name evidence="8" type="ORF">VW23_000725</name>
</gene>
<dbReference type="PANTHER" id="PTHR43183:SF1">
    <property type="entry name" value="HYPOTHETICAL DIHYDROXY-ACID DEHYDRATASE (EUROFUNG)-RELATED"/>
    <property type="match status" value="1"/>
</dbReference>
<accession>A0A1E5XWB0</accession>
<keyword evidence="9" id="KW-1185">Reference proteome</keyword>
<dbReference type="GO" id="GO:0016836">
    <property type="term" value="F:hydro-lyase activity"/>
    <property type="evidence" value="ECO:0007669"/>
    <property type="project" value="UniProtKB-ARBA"/>
</dbReference>
<dbReference type="InterPro" id="IPR000581">
    <property type="entry name" value="ILV_EDD_N"/>
</dbReference>
<dbReference type="SUPFAM" id="SSF143975">
    <property type="entry name" value="IlvD/EDD N-terminal domain-like"/>
    <property type="match status" value="1"/>
</dbReference>
<dbReference type="GO" id="GO:0051536">
    <property type="term" value="F:iron-sulfur cluster binding"/>
    <property type="evidence" value="ECO:0007669"/>
    <property type="project" value="UniProtKB-KW"/>
</dbReference>
<keyword evidence="4" id="KW-0411">Iron-sulfur</keyword>
<dbReference type="RefSeq" id="WP_069907985.1">
    <property type="nucleotide sequence ID" value="NZ_LAJE02000046.1"/>
</dbReference>
<feature type="domain" description="Dihydroxy-acid/6-phosphogluconate dehydratase N-terminal" evidence="6">
    <location>
        <begin position="52"/>
        <end position="362"/>
    </location>
</feature>
<dbReference type="EMBL" id="LAJE02000046">
    <property type="protein sequence ID" value="OEO32877.1"/>
    <property type="molecule type" value="Genomic_DNA"/>
</dbReference>
<evidence type="ECO:0000256" key="5">
    <source>
        <dbReference type="ARBA" id="ARBA00023239"/>
    </source>
</evidence>
<sequence>MSIETTPASAAKPGEPRAYRSAEWFARAGKYGFVPRSWMKSQGFSPELLDGRPVIGICNTWSELTNCNRHLRELAEHVKRGVLMAGGFPLEFPVTSLGEPLMRPTTMMFRNLVAMDVEETIRANPIDGVVLLAGCDKTTPAVLMGAASCDVPAVLVSGGPMLNARFRGRVLGSGTDIFKLDEEYRTGKISKADLDAAEAAMSRSAGSCMTMGTASTMASLGEAMGIGFAMNGSIPAPDSRRAVLAEQSGKRAVELVRQNITISKILTRAAFENAVKVNGAIGGSTNAVVHLLALAGRLGVDFKLEDWDALGRDVPTIVDLKPSGRFLMEEFFDAGGLPVVMQRISHLLNLDAVAVEGGTIGERIANAECWNDEVIRSLDKPLTPQGGMMVLKGNLAPNGAIIKPSAASPRLMQHRGRAMVFENAEDLRARIDDPDLDVDADSILVLKNAGPRGYPGMPEAGTMALPKKLLEQGVTDMVRVSDARMSGTAFGTVVLHVAPESALGGPLALVKTGDFIVLDCAARKLELEISAEELARRQAAFVPPPPAYERGYGRLYIDHV</sequence>
<keyword evidence="2" id="KW-0479">Metal-binding</keyword>
<dbReference type="Pfam" id="PF24877">
    <property type="entry name" value="ILV_EDD_C"/>
    <property type="match status" value="1"/>
</dbReference>
<feature type="non-terminal residue" evidence="8">
    <location>
        <position position="560"/>
    </location>
</feature>
<dbReference type="FunFam" id="3.50.30.80:FF:000001">
    <property type="entry name" value="Dihydroxy-acid dehydratase"/>
    <property type="match status" value="1"/>
</dbReference>
<dbReference type="OrthoDB" id="9807077at2"/>
<name>A0A1E5XWB0_9HYPH</name>
<evidence type="ECO:0000313" key="9">
    <source>
        <dbReference type="Proteomes" id="UP000095463"/>
    </source>
</evidence>
<feature type="domain" description="Dihydroxy-acid/6-phosphogluconate dehydratase C-terminal" evidence="7">
    <location>
        <begin position="373"/>
        <end position="560"/>
    </location>
</feature>
<evidence type="ECO:0000256" key="2">
    <source>
        <dbReference type="ARBA" id="ARBA00022723"/>
    </source>
</evidence>
<dbReference type="GO" id="GO:0046872">
    <property type="term" value="F:metal ion binding"/>
    <property type="evidence" value="ECO:0007669"/>
    <property type="project" value="UniProtKB-KW"/>
</dbReference>
<comment type="similarity">
    <text evidence="1">Belongs to the IlvD/Edd family.</text>
</comment>
<reference evidence="8 9" key="1">
    <citation type="journal article" date="2015" name="Genome Announc.">
        <title>Genome Assemblies of Three Soil-Associated Devosia species: D. insulae, D. limi, and D. soli.</title>
        <authorList>
            <person name="Hassan Y.I."/>
            <person name="Lepp D."/>
            <person name="Zhou T."/>
        </authorList>
    </citation>
    <scope>NUCLEOTIDE SEQUENCE [LARGE SCALE GENOMIC DNA]</scope>
    <source>
        <strain evidence="8 9">DS-56</strain>
    </source>
</reference>
<evidence type="ECO:0000313" key="8">
    <source>
        <dbReference type="EMBL" id="OEO32877.1"/>
    </source>
</evidence>
<protein>
    <submittedName>
        <fullName evidence="8">Dihydroxy-acid dehydratase</fullName>
    </submittedName>
</protein>
<evidence type="ECO:0000259" key="7">
    <source>
        <dbReference type="Pfam" id="PF24877"/>
    </source>
</evidence>
<dbReference type="InterPro" id="IPR037237">
    <property type="entry name" value="IlvD/EDD_N"/>
</dbReference>
<dbReference type="InterPro" id="IPR056740">
    <property type="entry name" value="ILV_EDD_C"/>
</dbReference>
<evidence type="ECO:0000256" key="1">
    <source>
        <dbReference type="ARBA" id="ARBA00006486"/>
    </source>
</evidence>
<comment type="caution">
    <text evidence="8">The sequence shown here is derived from an EMBL/GenBank/DDBJ whole genome shotgun (WGS) entry which is preliminary data.</text>
</comment>
<keyword evidence="3" id="KW-0408">Iron</keyword>
<dbReference type="PROSITE" id="PS00886">
    <property type="entry name" value="ILVD_EDD_1"/>
    <property type="match status" value="1"/>
</dbReference>
<dbReference type="InterPro" id="IPR042096">
    <property type="entry name" value="Dihydro-acid_dehy_C"/>
</dbReference>
<dbReference type="NCBIfam" id="NF009560">
    <property type="entry name" value="PRK13017.1"/>
    <property type="match status" value="1"/>
</dbReference>
<dbReference type="InterPro" id="IPR052352">
    <property type="entry name" value="Sugar_Degrad_Dehydratases"/>
</dbReference>
<dbReference type="Gene3D" id="3.50.30.80">
    <property type="entry name" value="IlvD/EDD C-terminal domain-like"/>
    <property type="match status" value="1"/>
</dbReference>
<evidence type="ECO:0000256" key="4">
    <source>
        <dbReference type="ARBA" id="ARBA00023014"/>
    </source>
</evidence>
<keyword evidence="5" id="KW-0456">Lyase</keyword>
<dbReference type="Pfam" id="PF00920">
    <property type="entry name" value="ILVD_EDD_N"/>
    <property type="match status" value="1"/>
</dbReference>
<dbReference type="NCBIfam" id="NF004784">
    <property type="entry name" value="PRK06131.1"/>
    <property type="match status" value="1"/>
</dbReference>
<dbReference type="SUPFAM" id="SSF52016">
    <property type="entry name" value="LeuD/IlvD-like"/>
    <property type="match status" value="1"/>
</dbReference>
<evidence type="ECO:0000259" key="6">
    <source>
        <dbReference type="Pfam" id="PF00920"/>
    </source>
</evidence>
<dbReference type="PANTHER" id="PTHR43183">
    <property type="entry name" value="HYPOTHETICAL DIHYDROXYACID DEHYDRATASE (EUROFUNG)-RELATED"/>
    <property type="match status" value="1"/>
</dbReference>
<dbReference type="InterPro" id="IPR020558">
    <property type="entry name" value="DiOHA_6PGluconate_deHydtase_CS"/>
</dbReference>
<evidence type="ECO:0000256" key="3">
    <source>
        <dbReference type="ARBA" id="ARBA00023004"/>
    </source>
</evidence>
<dbReference type="AlphaFoldDB" id="A0A1E5XWB0"/>